<dbReference type="InterPro" id="IPR001220">
    <property type="entry name" value="Legume_lectin_dom"/>
</dbReference>
<gene>
    <name evidence="9" type="ORF">VitviT2T_003883</name>
</gene>
<keyword evidence="7" id="KW-0732">Signal</keyword>
<sequence length="326" mass="36314">MISISFFLIFPSTTSFSFNFTTFDVNSHEIFFTRHTQCSSDGRIQLTRSEKDQLYLWDPTSRNLTDFTTNFSFVINSQNNYTYADGLMFFLNGTQLPSDGSGEGLVEFDTHNNPEKGDLTGNHVGIDINSMTSVKTVNWSNNIKERKLNHVSISYTSSSHNLSQSLYYNVDLRDYLPDFVTIGFSGSTGLFFFQINSIYSWSFSSTLQPPNSVESGEGKKTGVVVGLSVCAFVVVGGLGLVWFYMWKKRHTGGDQEDGGDSHLALDEDFEKGTGPRKFSFNELALATTNFSKGEKLGEGGFGGVYRGFLGELNSYVAIKRVTRNSQ</sequence>
<dbReference type="PROSITE" id="PS00308">
    <property type="entry name" value="LECTIN_LEGUME_ALPHA"/>
    <property type="match status" value="1"/>
</dbReference>
<protein>
    <recommendedName>
        <fullName evidence="8">Protein kinase domain-containing protein</fullName>
    </recommendedName>
</protein>
<keyword evidence="5" id="KW-0067">ATP-binding</keyword>
<organism evidence="9 10">
    <name type="scientific">Vitis vinifera</name>
    <name type="common">Grape</name>
    <dbReference type="NCBI Taxonomy" id="29760"/>
    <lineage>
        <taxon>Eukaryota</taxon>
        <taxon>Viridiplantae</taxon>
        <taxon>Streptophyta</taxon>
        <taxon>Embryophyta</taxon>
        <taxon>Tracheophyta</taxon>
        <taxon>Spermatophyta</taxon>
        <taxon>Magnoliopsida</taxon>
        <taxon>eudicotyledons</taxon>
        <taxon>Gunneridae</taxon>
        <taxon>Pentapetalae</taxon>
        <taxon>rosids</taxon>
        <taxon>Vitales</taxon>
        <taxon>Vitaceae</taxon>
        <taxon>Viteae</taxon>
        <taxon>Vitis</taxon>
    </lineage>
</organism>
<accession>A0ABY9BNV0</accession>
<comment type="similarity">
    <text evidence="3">In the C-terminal section; belongs to the protein kinase superfamily. Ser/Thr protein kinase family.</text>
</comment>
<evidence type="ECO:0000256" key="3">
    <source>
        <dbReference type="ARBA" id="ARBA00010217"/>
    </source>
</evidence>
<evidence type="ECO:0000256" key="1">
    <source>
        <dbReference type="ARBA" id="ARBA00007606"/>
    </source>
</evidence>
<keyword evidence="4" id="KW-0430">Lectin</keyword>
<keyword evidence="6" id="KW-1133">Transmembrane helix</keyword>
<dbReference type="InterPro" id="IPR013320">
    <property type="entry name" value="ConA-like_dom_sf"/>
</dbReference>
<evidence type="ECO:0000256" key="5">
    <source>
        <dbReference type="PROSITE-ProRule" id="PRU10141"/>
    </source>
</evidence>
<evidence type="ECO:0000313" key="10">
    <source>
        <dbReference type="Proteomes" id="UP001227230"/>
    </source>
</evidence>
<dbReference type="PANTHER" id="PTHR32401">
    <property type="entry name" value="CONCANAVALIN A-LIKE LECTIN FAMILY PROTEIN"/>
    <property type="match status" value="1"/>
</dbReference>
<keyword evidence="10" id="KW-1185">Reference proteome</keyword>
<dbReference type="InterPro" id="IPR050258">
    <property type="entry name" value="Leguminous_Lectin"/>
</dbReference>
<dbReference type="InterPro" id="IPR017441">
    <property type="entry name" value="Protein_kinase_ATP_BS"/>
</dbReference>
<comment type="similarity">
    <text evidence="1">Belongs to the leguminous lectin family.</text>
</comment>
<dbReference type="CDD" id="cd06899">
    <property type="entry name" value="lectin_legume_LecRK_Arcelin_ConA"/>
    <property type="match status" value="1"/>
</dbReference>
<keyword evidence="6" id="KW-0472">Membrane</keyword>
<dbReference type="PROSITE" id="PS50011">
    <property type="entry name" value="PROTEIN_KINASE_DOM"/>
    <property type="match status" value="1"/>
</dbReference>
<proteinExistence type="inferred from homology"/>
<dbReference type="InterPro" id="IPR011009">
    <property type="entry name" value="Kinase-like_dom_sf"/>
</dbReference>
<evidence type="ECO:0000256" key="2">
    <source>
        <dbReference type="ARBA" id="ARBA00008536"/>
    </source>
</evidence>
<feature type="chain" id="PRO_5047038188" description="Protein kinase domain-containing protein" evidence="7">
    <location>
        <begin position="16"/>
        <end position="326"/>
    </location>
</feature>
<reference evidence="9 10" key="1">
    <citation type="journal article" date="2023" name="Hortic Res">
        <title>The complete reference genome for grapevine (Vitis vinifera L.) genetics and breeding.</title>
        <authorList>
            <person name="Shi X."/>
            <person name="Cao S."/>
            <person name="Wang X."/>
            <person name="Huang S."/>
            <person name="Wang Y."/>
            <person name="Liu Z."/>
            <person name="Liu W."/>
            <person name="Leng X."/>
            <person name="Peng Y."/>
            <person name="Wang N."/>
            <person name="Wang Y."/>
            <person name="Ma Z."/>
            <person name="Xu X."/>
            <person name="Zhang F."/>
            <person name="Xue H."/>
            <person name="Zhong H."/>
            <person name="Wang Y."/>
            <person name="Zhang K."/>
            <person name="Velt A."/>
            <person name="Avia K."/>
            <person name="Holtgrawe D."/>
            <person name="Grimplet J."/>
            <person name="Matus J.T."/>
            <person name="Ware D."/>
            <person name="Wu X."/>
            <person name="Wang H."/>
            <person name="Liu C."/>
            <person name="Fang Y."/>
            <person name="Rustenholz C."/>
            <person name="Cheng Z."/>
            <person name="Xiao H."/>
            <person name="Zhou Y."/>
        </authorList>
    </citation>
    <scope>NUCLEOTIDE SEQUENCE [LARGE SCALE GENOMIC DNA]</scope>
    <source>
        <strain evidence="10">cv. Pinot noir / PN40024</strain>
        <tissue evidence="9">Leaf</tissue>
    </source>
</reference>
<dbReference type="EMBL" id="CP126650">
    <property type="protein sequence ID" value="WJZ84272.1"/>
    <property type="molecule type" value="Genomic_DNA"/>
</dbReference>
<evidence type="ECO:0000259" key="8">
    <source>
        <dbReference type="PROSITE" id="PS50011"/>
    </source>
</evidence>
<comment type="similarity">
    <text evidence="2">In the N-terminal section; belongs to the leguminous lectin family.</text>
</comment>
<evidence type="ECO:0000313" key="9">
    <source>
        <dbReference type="EMBL" id="WJZ84272.1"/>
    </source>
</evidence>
<feature type="transmembrane region" description="Helical" evidence="6">
    <location>
        <begin position="223"/>
        <end position="245"/>
    </location>
</feature>
<dbReference type="Gene3D" id="2.60.120.200">
    <property type="match status" value="2"/>
</dbReference>
<dbReference type="SUPFAM" id="SSF49899">
    <property type="entry name" value="Concanavalin A-like lectins/glucanases"/>
    <property type="match status" value="1"/>
</dbReference>
<feature type="signal peptide" evidence="7">
    <location>
        <begin position="1"/>
        <end position="15"/>
    </location>
</feature>
<keyword evidence="6" id="KW-0812">Transmembrane</keyword>
<evidence type="ECO:0000256" key="4">
    <source>
        <dbReference type="ARBA" id="ARBA00022734"/>
    </source>
</evidence>
<name>A0ABY9BNV0_VITVI</name>
<evidence type="ECO:0000256" key="7">
    <source>
        <dbReference type="SAM" id="SignalP"/>
    </source>
</evidence>
<dbReference type="SUPFAM" id="SSF56112">
    <property type="entry name" value="Protein kinase-like (PK-like)"/>
    <property type="match status" value="1"/>
</dbReference>
<keyword evidence="5" id="KW-0547">Nucleotide-binding</keyword>
<evidence type="ECO:0000256" key="6">
    <source>
        <dbReference type="SAM" id="Phobius"/>
    </source>
</evidence>
<dbReference type="InterPro" id="IPR000719">
    <property type="entry name" value="Prot_kinase_dom"/>
</dbReference>
<dbReference type="InterPro" id="IPR000985">
    <property type="entry name" value="Lectin_LegA_CS"/>
</dbReference>
<dbReference type="PROSITE" id="PS00107">
    <property type="entry name" value="PROTEIN_KINASE_ATP"/>
    <property type="match status" value="1"/>
</dbReference>
<dbReference type="PANTHER" id="PTHR32401:SF49">
    <property type="entry name" value="OS10G0129200 PROTEIN"/>
    <property type="match status" value="1"/>
</dbReference>
<dbReference type="Gene3D" id="3.30.200.20">
    <property type="entry name" value="Phosphorylase Kinase, domain 1"/>
    <property type="match status" value="1"/>
</dbReference>
<feature type="domain" description="Protein kinase" evidence="8">
    <location>
        <begin position="290"/>
        <end position="326"/>
    </location>
</feature>
<feature type="binding site" evidence="5">
    <location>
        <position position="319"/>
    </location>
    <ligand>
        <name>ATP</name>
        <dbReference type="ChEBI" id="CHEBI:30616"/>
    </ligand>
</feature>
<dbReference type="Pfam" id="PF00139">
    <property type="entry name" value="Lectin_legB"/>
    <property type="match status" value="1"/>
</dbReference>
<dbReference type="Proteomes" id="UP001227230">
    <property type="component" value="Chromosome 3"/>
</dbReference>